<dbReference type="PROSITE" id="PS50043">
    <property type="entry name" value="HTH_LUXR_2"/>
    <property type="match status" value="1"/>
</dbReference>
<dbReference type="InterPro" id="IPR000792">
    <property type="entry name" value="Tscrpt_reg_LuxR_C"/>
</dbReference>
<dbReference type="AlphaFoldDB" id="A0A3S9PSB3"/>
<sequence>MRRPAGGDAARQQGRHGLVPRGGTSQTFPMGQLHVRDYEQILDLAVAVLGNTDPETIWPLVTKQLREVFDCTGVMLSGLDIAERVLRTEAWAPESHGPIALELTERYPSPDQHPLTLHVASGGTSPVILSRISEKWRHSPWYDSVRGPGGGEQLGLPTPGDPLVLRSLILGRDREFTDRDLALATRIQPLILTVDSQARELHRLRAAAPLSVSIRHDLTPRELTVLSLLAEGLTTHGIAHRLLISPHTVNRHLEKVYRKLGTNNRVSTVLLAKQHGLVP</sequence>
<keyword evidence="2" id="KW-0238">DNA-binding</keyword>
<dbReference type="Gene3D" id="1.10.10.10">
    <property type="entry name" value="Winged helix-like DNA-binding domain superfamily/Winged helix DNA-binding domain"/>
    <property type="match status" value="1"/>
</dbReference>
<feature type="domain" description="HTH luxR-type" evidence="5">
    <location>
        <begin position="211"/>
        <end position="276"/>
    </location>
</feature>
<dbReference type="InterPro" id="IPR016032">
    <property type="entry name" value="Sig_transdc_resp-reg_C-effctor"/>
</dbReference>
<evidence type="ECO:0000256" key="4">
    <source>
        <dbReference type="SAM" id="MobiDB-lite"/>
    </source>
</evidence>
<dbReference type="PRINTS" id="PR00038">
    <property type="entry name" value="HTHLUXR"/>
</dbReference>
<dbReference type="Proteomes" id="UP000267900">
    <property type="component" value="Chromosome"/>
</dbReference>
<protein>
    <submittedName>
        <fullName evidence="6">Response regulator transcription factor</fullName>
    </submittedName>
</protein>
<evidence type="ECO:0000256" key="2">
    <source>
        <dbReference type="ARBA" id="ARBA00023125"/>
    </source>
</evidence>
<dbReference type="PANTHER" id="PTHR44688:SF16">
    <property type="entry name" value="DNA-BINDING TRANSCRIPTIONAL ACTIVATOR DEVR_DOSR"/>
    <property type="match status" value="1"/>
</dbReference>
<name>A0A3S9PSB3_STRLT</name>
<dbReference type="SUPFAM" id="SSF46894">
    <property type="entry name" value="C-terminal effector domain of the bipartite response regulators"/>
    <property type="match status" value="1"/>
</dbReference>
<keyword evidence="3" id="KW-0804">Transcription</keyword>
<dbReference type="Pfam" id="PF00196">
    <property type="entry name" value="GerE"/>
    <property type="match status" value="1"/>
</dbReference>
<evidence type="ECO:0000313" key="7">
    <source>
        <dbReference type="Proteomes" id="UP000267900"/>
    </source>
</evidence>
<dbReference type="InterPro" id="IPR036388">
    <property type="entry name" value="WH-like_DNA-bd_sf"/>
</dbReference>
<accession>A0A3S9PSB3</accession>
<feature type="region of interest" description="Disordered" evidence="4">
    <location>
        <begin position="1"/>
        <end position="26"/>
    </location>
</feature>
<evidence type="ECO:0000256" key="3">
    <source>
        <dbReference type="ARBA" id="ARBA00023163"/>
    </source>
</evidence>
<organism evidence="6 7">
    <name type="scientific">Streptomyces luteoverticillatus</name>
    <name type="common">Streptoverticillium luteoverticillatus</name>
    <dbReference type="NCBI Taxonomy" id="66425"/>
    <lineage>
        <taxon>Bacteria</taxon>
        <taxon>Bacillati</taxon>
        <taxon>Actinomycetota</taxon>
        <taxon>Actinomycetes</taxon>
        <taxon>Kitasatosporales</taxon>
        <taxon>Streptomycetaceae</taxon>
        <taxon>Streptomyces</taxon>
    </lineage>
</organism>
<evidence type="ECO:0000259" key="5">
    <source>
        <dbReference type="PROSITE" id="PS50043"/>
    </source>
</evidence>
<keyword evidence="7" id="KW-1185">Reference proteome</keyword>
<dbReference type="CDD" id="cd06170">
    <property type="entry name" value="LuxR_C_like"/>
    <property type="match status" value="1"/>
</dbReference>
<dbReference type="EMBL" id="CP034587">
    <property type="protein sequence ID" value="AZQ75271.1"/>
    <property type="molecule type" value="Genomic_DNA"/>
</dbReference>
<gene>
    <name evidence="6" type="ORF">EKH77_32670</name>
</gene>
<dbReference type="SUPFAM" id="SSF55781">
    <property type="entry name" value="GAF domain-like"/>
    <property type="match status" value="1"/>
</dbReference>
<reference evidence="6 7" key="1">
    <citation type="submission" date="2018-12" db="EMBL/GenBank/DDBJ databases">
        <title>The whole draft genome of Streptomyce luteoverticillatus CGMCC 15060.</title>
        <authorList>
            <person name="Feng Z."/>
            <person name="Chen G."/>
            <person name="Zhang J."/>
            <person name="Zhu H."/>
            <person name="Yu X."/>
            <person name="Zhang W."/>
            <person name="Zhang X."/>
        </authorList>
    </citation>
    <scope>NUCLEOTIDE SEQUENCE [LARGE SCALE GENOMIC DNA]</scope>
    <source>
        <strain evidence="6 7">CGMCC 15060</strain>
    </source>
</reference>
<dbReference type="SMART" id="SM00421">
    <property type="entry name" value="HTH_LUXR"/>
    <property type="match status" value="1"/>
</dbReference>
<evidence type="ECO:0000256" key="1">
    <source>
        <dbReference type="ARBA" id="ARBA00023015"/>
    </source>
</evidence>
<dbReference type="GO" id="GO:0006355">
    <property type="term" value="P:regulation of DNA-templated transcription"/>
    <property type="evidence" value="ECO:0007669"/>
    <property type="project" value="InterPro"/>
</dbReference>
<dbReference type="OrthoDB" id="3178272at2"/>
<dbReference type="GO" id="GO:0003677">
    <property type="term" value="F:DNA binding"/>
    <property type="evidence" value="ECO:0007669"/>
    <property type="project" value="UniProtKB-KW"/>
</dbReference>
<dbReference type="PANTHER" id="PTHR44688">
    <property type="entry name" value="DNA-BINDING TRANSCRIPTIONAL ACTIVATOR DEVR_DOSR"/>
    <property type="match status" value="1"/>
</dbReference>
<evidence type="ECO:0000313" key="6">
    <source>
        <dbReference type="EMBL" id="AZQ75271.1"/>
    </source>
</evidence>
<proteinExistence type="predicted"/>
<keyword evidence="1" id="KW-0805">Transcription regulation</keyword>